<dbReference type="Proteomes" id="UP001152607">
    <property type="component" value="Unassembled WGS sequence"/>
</dbReference>
<evidence type="ECO:0000256" key="3">
    <source>
        <dbReference type="ARBA" id="ARBA00048461"/>
    </source>
</evidence>
<proteinExistence type="inferred from homology"/>
<evidence type="ECO:0000313" key="7">
    <source>
        <dbReference type="EMBL" id="CAI6296799.1"/>
    </source>
</evidence>
<name>A0A9W4U6D8_9PLEO</name>
<comment type="catalytic activity">
    <reaction evidence="2">
        <text>a diacylglycerol + H2O = a monoacylglycerol + a fatty acid + H(+)</text>
        <dbReference type="Rhea" id="RHEA:32731"/>
        <dbReference type="ChEBI" id="CHEBI:15377"/>
        <dbReference type="ChEBI" id="CHEBI:15378"/>
        <dbReference type="ChEBI" id="CHEBI:17408"/>
        <dbReference type="ChEBI" id="CHEBI:18035"/>
        <dbReference type="ChEBI" id="CHEBI:28868"/>
    </reaction>
</comment>
<comment type="similarity">
    <text evidence="1">Belongs to the AB hydrolase superfamily. Lipase family. Class 3 subfamily.</text>
</comment>
<accession>A0A9W4U6D8</accession>
<feature type="domain" description="Mono-/di-acylglycerol lipase N-terminal" evidence="6">
    <location>
        <begin position="1"/>
        <end position="72"/>
    </location>
</feature>
<keyword evidence="8" id="KW-1185">Reference proteome</keyword>
<dbReference type="GO" id="GO:0016042">
    <property type="term" value="P:lipid catabolic process"/>
    <property type="evidence" value="ECO:0007669"/>
    <property type="project" value="InterPro"/>
</dbReference>
<dbReference type="PANTHER" id="PTHR45856:SF11">
    <property type="entry name" value="FUNGAL LIPASE-LIKE DOMAIN-CONTAINING PROTEIN"/>
    <property type="match status" value="1"/>
</dbReference>
<dbReference type="OrthoDB" id="426718at2759"/>
<comment type="caution">
    <text evidence="7">The sequence shown here is derived from an EMBL/GenBank/DDBJ whole genome shotgun (WGS) entry which is preliminary data.</text>
</comment>
<dbReference type="Gene3D" id="3.40.50.1820">
    <property type="entry name" value="alpha/beta hydrolase"/>
    <property type="match status" value="1"/>
</dbReference>
<gene>
    <name evidence="7" type="ORF">PDIGIT_LOCUS2680</name>
</gene>
<dbReference type="AlphaFoldDB" id="A0A9W4U6D8"/>
<dbReference type="InterPro" id="IPR002921">
    <property type="entry name" value="Fungal_lipase-type"/>
</dbReference>
<dbReference type="SUPFAM" id="SSF53474">
    <property type="entry name" value="alpha/beta-Hydrolases"/>
    <property type="match status" value="1"/>
</dbReference>
<evidence type="ECO:0000259" key="6">
    <source>
        <dbReference type="Pfam" id="PF03893"/>
    </source>
</evidence>
<dbReference type="Pfam" id="PF03893">
    <property type="entry name" value="Lipase3_N"/>
    <property type="match status" value="1"/>
</dbReference>
<feature type="signal peptide" evidence="4">
    <location>
        <begin position="1"/>
        <end position="16"/>
    </location>
</feature>
<dbReference type="PANTHER" id="PTHR45856">
    <property type="entry name" value="ALPHA/BETA-HYDROLASES SUPERFAMILY PROTEIN"/>
    <property type="match status" value="1"/>
</dbReference>
<evidence type="ECO:0000313" key="8">
    <source>
        <dbReference type="Proteomes" id="UP001152607"/>
    </source>
</evidence>
<dbReference type="InterPro" id="IPR051218">
    <property type="entry name" value="Sec_MonoDiacylglyc_Lipase"/>
</dbReference>
<dbReference type="InterPro" id="IPR029058">
    <property type="entry name" value="AB_hydrolase_fold"/>
</dbReference>
<dbReference type="EMBL" id="CAOQHR010000002">
    <property type="protein sequence ID" value="CAI6296799.1"/>
    <property type="molecule type" value="Genomic_DNA"/>
</dbReference>
<evidence type="ECO:0000256" key="2">
    <source>
        <dbReference type="ARBA" id="ARBA00047591"/>
    </source>
</evidence>
<feature type="domain" description="Fungal lipase-type" evidence="5">
    <location>
        <begin position="100"/>
        <end position="230"/>
    </location>
</feature>
<dbReference type="CDD" id="cd00519">
    <property type="entry name" value="Lipase_3"/>
    <property type="match status" value="1"/>
</dbReference>
<organism evidence="7 8">
    <name type="scientific">Periconia digitata</name>
    <dbReference type="NCBI Taxonomy" id="1303443"/>
    <lineage>
        <taxon>Eukaryota</taxon>
        <taxon>Fungi</taxon>
        <taxon>Dikarya</taxon>
        <taxon>Ascomycota</taxon>
        <taxon>Pezizomycotina</taxon>
        <taxon>Dothideomycetes</taxon>
        <taxon>Pleosporomycetidae</taxon>
        <taxon>Pleosporales</taxon>
        <taxon>Massarineae</taxon>
        <taxon>Periconiaceae</taxon>
        <taxon>Periconia</taxon>
    </lineage>
</organism>
<evidence type="ECO:0008006" key="9">
    <source>
        <dbReference type="Google" id="ProtNLM"/>
    </source>
</evidence>
<sequence length="292" mass="31245">MRSSLALLALGGLSAAAPLEVRKEAVSAAVFDKLAFYAQYSAAAYCRGNNDSPSSKLVCPEKNCDRVEAAKTNTTLEFENSAKTDATGFVSTDSTNNLIVISFRGSQSSENWAANFDFGLEDTSVCKSCKAHGGFLESWGEVKDKVLKSVKDAQTKNPKYKVIATGHSLGGAMATLAASSLRSSGTTVDLYTYGAPKVGNEEFNEFMIKTDKGNTFHSVHNKDIVPTLPPKIPILSPFEVNEPVYFIESGNVPAKQGDVSLYKAGEDHDNSGSSMDAHGWYYGEISACEGSD</sequence>
<dbReference type="Pfam" id="PF01764">
    <property type="entry name" value="Lipase_3"/>
    <property type="match status" value="1"/>
</dbReference>
<evidence type="ECO:0000256" key="1">
    <source>
        <dbReference type="ARBA" id="ARBA00043996"/>
    </source>
</evidence>
<evidence type="ECO:0000259" key="5">
    <source>
        <dbReference type="Pfam" id="PF01764"/>
    </source>
</evidence>
<protein>
    <recommendedName>
        <fullName evidence="9">Alpha/beta-hydrolase</fullName>
    </recommendedName>
</protein>
<comment type="catalytic activity">
    <reaction evidence="3">
        <text>a monoacylglycerol + H2O = glycerol + a fatty acid + H(+)</text>
        <dbReference type="Rhea" id="RHEA:15245"/>
        <dbReference type="ChEBI" id="CHEBI:15377"/>
        <dbReference type="ChEBI" id="CHEBI:15378"/>
        <dbReference type="ChEBI" id="CHEBI:17408"/>
        <dbReference type="ChEBI" id="CHEBI:17754"/>
        <dbReference type="ChEBI" id="CHEBI:28868"/>
    </reaction>
</comment>
<dbReference type="InterPro" id="IPR005592">
    <property type="entry name" value="Mono/diacylglycerol_lipase_N"/>
</dbReference>
<evidence type="ECO:0000256" key="4">
    <source>
        <dbReference type="SAM" id="SignalP"/>
    </source>
</evidence>
<keyword evidence="4" id="KW-0732">Signal</keyword>
<reference evidence="7" key="1">
    <citation type="submission" date="2023-01" db="EMBL/GenBank/DDBJ databases">
        <authorList>
            <person name="Van Ghelder C."/>
            <person name="Rancurel C."/>
        </authorList>
    </citation>
    <scope>NUCLEOTIDE SEQUENCE</scope>
    <source>
        <strain evidence="7">CNCM I-4278</strain>
    </source>
</reference>
<feature type="chain" id="PRO_5040752173" description="Alpha/beta-hydrolase" evidence="4">
    <location>
        <begin position="17"/>
        <end position="292"/>
    </location>
</feature>